<evidence type="ECO:0000313" key="3">
    <source>
        <dbReference type="Proteomes" id="UP000198598"/>
    </source>
</evidence>
<dbReference type="STRING" id="662367.SAMN05216167_104498"/>
<evidence type="ECO:0000259" key="1">
    <source>
        <dbReference type="PROSITE" id="PS51087"/>
    </source>
</evidence>
<gene>
    <name evidence="2" type="ORF">SAMN05216167_104498</name>
</gene>
<dbReference type="Proteomes" id="UP000198598">
    <property type="component" value="Unassembled WGS sequence"/>
</dbReference>
<keyword evidence="3" id="KW-1185">Reference proteome</keyword>
<name>A0A1I1RQ49_9BACT</name>
<dbReference type="PROSITE" id="PS51087">
    <property type="entry name" value="APAG"/>
    <property type="match status" value="1"/>
</dbReference>
<dbReference type="InterPro" id="IPR036767">
    <property type="entry name" value="ApaG_sf"/>
</dbReference>
<dbReference type="PANTHER" id="PTHR47191">
    <property type="entry name" value="OS05G0170800 PROTEIN"/>
    <property type="match status" value="1"/>
</dbReference>
<dbReference type="Pfam" id="PF04379">
    <property type="entry name" value="DUF525"/>
    <property type="match status" value="1"/>
</dbReference>
<accession>A0A1I1RQ49</accession>
<dbReference type="AlphaFoldDB" id="A0A1I1RQ49"/>
<protein>
    <submittedName>
        <fullName evidence="2">ApaG protein</fullName>
    </submittedName>
</protein>
<dbReference type="InterPro" id="IPR050718">
    <property type="entry name" value="ApaG-like"/>
</dbReference>
<sequence length="128" mass="14430">MVSSVSEGVKVSVKTEYQADYSSPLQAHYVFTYRITIENTSDYTIQLLRRHWLIFDSNGTVREVEGEGVVGLQPVLEPGEIHEYVSGCNLRSSIGKMAGTYLVERIIDGKQVRVTIPEFTMVVPYKLN</sequence>
<dbReference type="SUPFAM" id="SSF110069">
    <property type="entry name" value="ApaG-like"/>
    <property type="match status" value="1"/>
</dbReference>
<feature type="domain" description="ApaG" evidence="1">
    <location>
        <begin position="3"/>
        <end position="128"/>
    </location>
</feature>
<proteinExistence type="predicted"/>
<dbReference type="Gene3D" id="2.60.40.1470">
    <property type="entry name" value="ApaG domain"/>
    <property type="match status" value="1"/>
</dbReference>
<reference evidence="2 3" key="1">
    <citation type="submission" date="2016-10" db="EMBL/GenBank/DDBJ databases">
        <authorList>
            <person name="de Groot N.N."/>
        </authorList>
    </citation>
    <scope>NUCLEOTIDE SEQUENCE [LARGE SCALE GENOMIC DNA]</scope>
    <source>
        <strain evidence="2 3">DSM 26130</strain>
    </source>
</reference>
<organism evidence="2 3">
    <name type="scientific">Spirosoma endophyticum</name>
    <dbReference type="NCBI Taxonomy" id="662367"/>
    <lineage>
        <taxon>Bacteria</taxon>
        <taxon>Pseudomonadati</taxon>
        <taxon>Bacteroidota</taxon>
        <taxon>Cytophagia</taxon>
        <taxon>Cytophagales</taxon>
        <taxon>Cytophagaceae</taxon>
        <taxon>Spirosoma</taxon>
    </lineage>
</organism>
<dbReference type="EMBL" id="FOLQ01000004">
    <property type="protein sequence ID" value="SFD36405.1"/>
    <property type="molecule type" value="Genomic_DNA"/>
</dbReference>
<dbReference type="NCBIfam" id="NF003967">
    <property type="entry name" value="PRK05461.1"/>
    <property type="match status" value="1"/>
</dbReference>
<dbReference type="InterPro" id="IPR007474">
    <property type="entry name" value="ApaG_domain"/>
</dbReference>
<dbReference type="OrthoDB" id="9795226at2"/>
<dbReference type="PANTHER" id="PTHR47191:SF2">
    <property type="entry name" value="OS05G0170800 PROTEIN"/>
    <property type="match status" value="1"/>
</dbReference>
<evidence type="ECO:0000313" key="2">
    <source>
        <dbReference type="EMBL" id="SFD36405.1"/>
    </source>
</evidence>
<dbReference type="RefSeq" id="WP_093827195.1">
    <property type="nucleotide sequence ID" value="NZ_FOLQ01000004.1"/>
</dbReference>